<dbReference type="HAMAP" id="MF_00336">
    <property type="entry name" value="BioD"/>
    <property type="match status" value="1"/>
</dbReference>
<feature type="binding site" evidence="9">
    <location>
        <position position="44"/>
    </location>
    <ligand>
        <name>substrate</name>
    </ligand>
</feature>
<comment type="similarity">
    <text evidence="9">Belongs to the dethiobiotin synthetase family.</text>
</comment>
<dbReference type="RefSeq" id="WP_116679796.1">
    <property type="nucleotide sequence ID" value="NZ_JBGXZY010000072.1"/>
</dbReference>
<evidence type="ECO:0000256" key="5">
    <source>
        <dbReference type="ARBA" id="ARBA00022756"/>
    </source>
</evidence>
<evidence type="ECO:0000256" key="8">
    <source>
        <dbReference type="ARBA" id="ARBA00047386"/>
    </source>
</evidence>
<gene>
    <name evidence="9" type="primary">bioD</name>
    <name evidence="10" type="ORF">C7382_11439</name>
</gene>
<dbReference type="GO" id="GO:0004141">
    <property type="term" value="F:dethiobiotin synthase activity"/>
    <property type="evidence" value="ECO:0007669"/>
    <property type="project" value="UniProtKB-UniRule"/>
</dbReference>
<evidence type="ECO:0000256" key="9">
    <source>
        <dbReference type="HAMAP-Rule" id="MF_00336"/>
    </source>
</evidence>
<keyword evidence="4 9" id="KW-0547">Nucleotide-binding</keyword>
<evidence type="ECO:0000256" key="6">
    <source>
        <dbReference type="ARBA" id="ARBA00022840"/>
    </source>
</evidence>
<comment type="catalytic activity">
    <reaction evidence="8">
        <text>(7R,8S)-8-amino-7-(carboxyamino)nonanoate + ATP = (4R,5S)-dethiobiotin + ADP + phosphate + H(+)</text>
        <dbReference type="Rhea" id="RHEA:63684"/>
        <dbReference type="ChEBI" id="CHEBI:15378"/>
        <dbReference type="ChEBI" id="CHEBI:30616"/>
        <dbReference type="ChEBI" id="CHEBI:43474"/>
        <dbReference type="ChEBI" id="CHEBI:149470"/>
        <dbReference type="ChEBI" id="CHEBI:149473"/>
        <dbReference type="ChEBI" id="CHEBI:456216"/>
    </reaction>
</comment>
<evidence type="ECO:0000256" key="7">
    <source>
        <dbReference type="ARBA" id="ARBA00022842"/>
    </source>
</evidence>
<accession>A0A2U1F8N0</accession>
<comment type="catalytic activity">
    <reaction evidence="9">
        <text>(7R,8S)-7,8-diammoniononanoate + CO2 + ATP = (4R,5S)-dethiobiotin + ADP + phosphate + 3 H(+)</text>
        <dbReference type="Rhea" id="RHEA:15805"/>
        <dbReference type="ChEBI" id="CHEBI:15378"/>
        <dbReference type="ChEBI" id="CHEBI:16526"/>
        <dbReference type="ChEBI" id="CHEBI:30616"/>
        <dbReference type="ChEBI" id="CHEBI:43474"/>
        <dbReference type="ChEBI" id="CHEBI:149469"/>
        <dbReference type="ChEBI" id="CHEBI:149473"/>
        <dbReference type="ChEBI" id="CHEBI:456216"/>
        <dbReference type="EC" id="6.3.3.3"/>
    </reaction>
</comment>
<dbReference type="GeneID" id="94551256"/>
<keyword evidence="6 9" id="KW-0067">ATP-binding</keyword>
<feature type="binding site" evidence="9">
    <location>
        <position position="52"/>
    </location>
    <ligand>
        <name>ATP</name>
        <dbReference type="ChEBI" id="CHEBI:30616"/>
    </ligand>
</feature>
<dbReference type="PANTHER" id="PTHR43210:SF2">
    <property type="entry name" value="ATP-DEPENDENT DETHIOBIOTIN SYNTHETASE BIOD 2"/>
    <property type="match status" value="1"/>
</dbReference>
<comment type="caution">
    <text evidence="10">The sequence shown here is derived from an EMBL/GenBank/DDBJ whole genome shotgun (WGS) entry which is preliminary data.</text>
</comment>
<feature type="active site" evidence="9">
    <location>
        <position position="40"/>
    </location>
</feature>
<comment type="function">
    <text evidence="9">Catalyzes a mechanistically unusual reaction, the ATP-dependent insertion of CO2 between the N7 and N8 nitrogen atoms of 7,8-diaminopelargonic acid (DAPA, also called 7,8-diammoniononanoate) to form a ureido ring.</text>
</comment>
<protein>
    <recommendedName>
        <fullName evidence="9">ATP-dependent dethiobiotin synthetase BioD</fullName>
        <ecNumber evidence="9">6.3.3.3</ecNumber>
    </recommendedName>
    <alternativeName>
        <fullName evidence="9">DTB synthetase</fullName>
        <shortName evidence="9">DTBS</shortName>
    </alternativeName>
    <alternativeName>
        <fullName evidence="9">Dethiobiotin synthase</fullName>
    </alternativeName>
</protein>
<comment type="subunit">
    <text evidence="9">Homodimer.</text>
</comment>
<dbReference type="GO" id="GO:0005829">
    <property type="term" value="C:cytosol"/>
    <property type="evidence" value="ECO:0007669"/>
    <property type="project" value="TreeGrafter"/>
</dbReference>
<dbReference type="GO" id="GO:0000287">
    <property type="term" value="F:magnesium ion binding"/>
    <property type="evidence" value="ECO:0007669"/>
    <property type="project" value="UniProtKB-UniRule"/>
</dbReference>
<sequence length="215" mass="23815">MKQNNVLFVTGIDTNIGKTYATAFLADRLSSAGKKVITQKLVQTGCVDSSEDIEAHRRLTGSPLIEEDRMGLTCPFIFSYPASPHFAAEIDGRAVDCTIIDRATEALLARGYDRVLLEGAGGLMVPISKDYLTADFVADRSYPIALVTSGRLGSINHTLLNLEICRHRGIAVESVIYNLYPLTDERIAADTHDYLDYYLRQYHPETELIVMPARS</sequence>
<evidence type="ECO:0000256" key="1">
    <source>
        <dbReference type="ARBA" id="ARBA00022490"/>
    </source>
</evidence>
<dbReference type="OrthoDB" id="9802097at2"/>
<keyword evidence="2 9" id="KW-0436">Ligase</keyword>
<dbReference type="Gene3D" id="3.40.50.300">
    <property type="entry name" value="P-loop containing nucleotide triphosphate hydrolases"/>
    <property type="match status" value="1"/>
</dbReference>
<keyword evidence="11" id="KW-1185">Reference proteome</keyword>
<dbReference type="CDD" id="cd03109">
    <property type="entry name" value="DTBS"/>
    <property type="match status" value="1"/>
</dbReference>
<dbReference type="GO" id="GO:0005524">
    <property type="term" value="F:ATP binding"/>
    <property type="evidence" value="ECO:0007669"/>
    <property type="project" value="UniProtKB-UniRule"/>
</dbReference>
<proteinExistence type="inferred from homology"/>
<reference evidence="10 11" key="1">
    <citation type="submission" date="2018-04" db="EMBL/GenBank/DDBJ databases">
        <title>Genomic Encyclopedia of Type Strains, Phase IV (KMG-IV): sequencing the most valuable type-strain genomes for metagenomic binning, comparative biology and taxonomic classification.</title>
        <authorList>
            <person name="Goeker M."/>
        </authorList>
    </citation>
    <scope>NUCLEOTIDE SEQUENCE [LARGE SCALE GENOMIC DNA]</scope>
    <source>
        <strain evidence="10 11">DSM 28520</strain>
    </source>
</reference>
<dbReference type="PIRSF" id="PIRSF006755">
    <property type="entry name" value="DTB_synth"/>
    <property type="match status" value="1"/>
</dbReference>
<dbReference type="EMBL" id="QEKY01000014">
    <property type="protein sequence ID" value="PVZ08340.1"/>
    <property type="molecule type" value="Genomic_DNA"/>
</dbReference>
<comment type="caution">
    <text evidence="9">Lacks conserved residue(s) required for the propagation of feature annotation.</text>
</comment>
<dbReference type="EC" id="6.3.3.3" evidence="9"/>
<dbReference type="InterPro" id="IPR004472">
    <property type="entry name" value="DTB_synth_BioD"/>
</dbReference>
<dbReference type="InterPro" id="IPR027417">
    <property type="entry name" value="P-loop_NTPase"/>
</dbReference>
<feature type="binding site" evidence="9">
    <location>
        <position position="118"/>
    </location>
    <ligand>
        <name>Mg(2+)</name>
        <dbReference type="ChEBI" id="CHEBI:18420"/>
    </ligand>
</feature>
<evidence type="ECO:0000256" key="4">
    <source>
        <dbReference type="ARBA" id="ARBA00022741"/>
    </source>
</evidence>
<evidence type="ECO:0000313" key="10">
    <source>
        <dbReference type="EMBL" id="PVZ08340.1"/>
    </source>
</evidence>
<feature type="binding site" evidence="9">
    <location>
        <position position="52"/>
    </location>
    <ligand>
        <name>Mg(2+)</name>
        <dbReference type="ChEBI" id="CHEBI:18420"/>
    </ligand>
</feature>
<feature type="binding site" evidence="9">
    <location>
        <begin position="118"/>
        <end position="121"/>
    </location>
    <ligand>
        <name>ATP</name>
        <dbReference type="ChEBI" id="CHEBI:30616"/>
    </ligand>
</feature>
<organism evidence="10 11">
    <name type="scientific">Porphyromonas loveana</name>
    <dbReference type="NCBI Taxonomy" id="1884669"/>
    <lineage>
        <taxon>Bacteria</taxon>
        <taxon>Pseudomonadati</taxon>
        <taxon>Bacteroidota</taxon>
        <taxon>Bacteroidia</taxon>
        <taxon>Bacteroidales</taxon>
        <taxon>Porphyromonadaceae</taxon>
        <taxon>Porphyromonas</taxon>
    </lineage>
</organism>
<keyword evidence="5 9" id="KW-0093">Biotin biosynthesis</keyword>
<dbReference type="Pfam" id="PF13500">
    <property type="entry name" value="AAA_26"/>
    <property type="match status" value="1"/>
</dbReference>
<feature type="binding site" evidence="9">
    <location>
        <position position="19"/>
    </location>
    <ligand>
        <name>Mg(2+)</name>
        <dbReference type="ChEBI" id="CHEBI:18420"/>
    </ligand>
</feature>
<comment type="subcellular location">
    <subcellularLocation>
        <location evidence="9">Cytoplasm</location>
    </subcellularLocation>
</comment>
<dbReference type="GO" id="GO:0009102">
    <property type="term" value="P:biotin biosynthetic process"/>
    <property type="evidence" value="ECO:0007669"/>
    <property type="project" value="UniProtKB-UniRule"/>
</dbReference>
<dbReference type="Proteomes" id="UP000245462">
    <property type="component" value="Unassembled WGS sequence"/>
</dbReference>
<evidence type="ECO:0000256" key="3">
    <source>
        <dbReference type="ARBA" id="ARBA00022723"/>
    </source>
</evidence>
<keyword evidence="1 9" id="KW-0963">Cytoplasm</keyword>
<dbReference type="UniPathway" id="UPA00078">
    <property type="reaction ID" value="UER00161"/>
</dbReference>
<evidence type="ECO:0000256" key="2">
    <source>
        <dbReference type="ARBA" id="ARBA00022598"/>
    </source>
</evidence>
<keyword evidence="3 9" id="KW-0479">Metal-binding</keyword>
<comment type="pathway">
    <text evidence="9">Cofactor biosynthesis; biotin biosynthesis; biotin from 7,8-diaminononanoate: step 1/2.</text>
</comment>
<dbReference type="NCBIfam" id="TIGR00347">
    <property type="entry name" value="bioD"/>
    <property type="match status" value="1"/>
</dbReference>
<feature type="binding site" evidence="9">
    <location>
        <begin position="15"/>
        <end position="20"/>
    </location>
    <ligand>
        <name>ATP</name>
        <dbReference type="ChEBI" id="CHEBI:30616"/>
    </ligand>
</feature>
<comment type="cofactor">
    <cofactor evidence="9">
        <name>Mg(2+)</name>
        <dbReference type="ChEBI" id="CHEBI:18420"/>
    </cofactor>
</comment>
<name>A0A2U1F8N0_9PORP</name>
<evidence type="ECO:0000313" key="11">
    <source>
        <dbReference type="Proteomes" id="UP000245462"/>
    </source>
</evidence>
<dbReference type="PANTHER" id="PTHR43210">
    <property type="entry name" value="DETHIOBIOTIN SYNTHETASE"/>
    <property type="match status" value="1"/>
</dbReference>
<keyword evidence="7 9" id="KW-0460">Magnesium</keyword>
<dbReference type="AlphaFoldDB" id="A0A2U1F8N0"/>
<dbReference type="SUPFAM" id="SSF52540">
    <property type="entry name" value="P-loop containing nucleoside triphosphate hydrolases"/>
    <property type="match status" value="1"/>
</dbReference>